<accession>A0A1I0H4D5</accession>
<dbReference type="OrthoDB" id="9867882at2"/>
<protein>
    <recommendedName>
        <fullName evidence="3">Lipoprotein</fullName>
    </recommendedName>
</protein>
<evidence type="ECO:0000313" key="1">
    <source>
        <dbReference type="EMBL" id="SET78547.1"/>
    </source>
</evidence>
<organism evidence="1 2">
    <name type="scientific">Thalassotalea agarivorans</name>
    <name type="common">Thalassomonas agarivorans</name>
    <dbReference type="NCBI Taxonomy" id="349064"/>
    <lineage>
        <taxon>Bacteria</taxon>
        <taxon>Pseudomonadati</taxon>
        <taxon>Pseudomonadota</taxon>
        <taxon>Gammaproteobacteria</taxon>
        <taxon>Alteromonadales</taxon>
        <taxon>Colwelliaceae</taxon>
        <taxon>Thalassotalea</taxon>
    </lineage>
</organism>
<sequence length="111" mass="12317">MNLVKSSFTILLATVLAACGSPEDRANDVIADFCDAYRDNDHEALKELTTSREFSNFNLSSAEEREKAECGEQVKKISDKKFIFILKESGFAAPVKVEEVNGVFQVTGFNM</sequence>
<name>A0A1I0H4D5_THASX</name>
<evidence type="ECO:0008006" key="3">
    <source>
        <dbReference type="Google" id="ProtNLM"/>
    </source>
</evidence>
<dbReference type="Proteomes" id="UP000199308">
    <property type="component" value="Unassembled WGS sequence"/>
</dbReference>
<reference evidence="1 2" key="1">
    <citation type="submission" date="2016-10" db="EMBL/GenBank/DDBJ databases">
        <authorList>
            <person name="de Groot N.N."/>
        </authorList>
    </citation>
    <scope>NUCLEOTIDE SEQUENCE [LARGE SCALE GENOMIC DNA]</scope>
    <source>
        <strain evidence="1 2">DSM 19706</strain>
    </source>
</reference>
<dbReference type="STRING" id="349064.SAMN05660429_02684"/>
<dbReference type="EMBL" id="FOHK01000014">
    <property type="protein sequence ID" value="SET78547.1"/>
    <property type="molecule type" value="Genomic_DNA"/>
</dbReference>
<dbReference type="RefSeq" id="WP_093331511.1">
    <property type="nucleotide sequence ID" value="NZ_AP027363.1"/>
</dbReference>
<keyword evidence="2" id="KW-1185">Reference proteome</keyword>
<evidence type="ECO:0000313" key="2">
    <source>
        <dbReference type="Proteomes" id="UP000199308"/>
    </source>
</evidence>
<proteinExistence type="predicted"/>
<gene>
    <name evidence="1" type="ORF">SAMN05660429_02684</name>
</gene>
<dbReference type="PROSITE" id="PS51257">
    <property type="entry name" value="PROKAR_LIPOPROTEIN"/>
    <property type="match status" value="1"/>
</dbReference>
<dbReference type="AlphaFoldDB" id="A0A1I0H4D5"/>